<keyword evidence="2" id="KW-1185">Reference proteome</keyword>
<sequence>MKKILVTGIGGGVGQGILRNLHQEAFDVAIIGTNTTPVSAGNHLCNVVHVVPFSYEPAYAQTIEEIVVREQVDLIIPSTDYETYYLKVAGDRIPAMIAASPAETTAMCLDKYITAQQLHAHGLPFARSFLPSAYAGEFHRTVVKPREGRGSRNIHVDPVDPGAFGDDYVVQEYLDGDELTTCFYVRRDGTFHGMITFVRELDQGNTARCEVVDCHDRELGEIIQTLISKFPFRGSCNLQTRVTAQGVVPFEINCRISGTNSIRSRFGFRDVAYTVQEYLFDQKPDTPRNVGGCAIRMMVDIIYPEIGLDQVSNRFDKFWIS</sequence>
<comment type="caution">
    <text evidence="1">The sequence shown here is derived from an EMBL/GenBank/DDBJ whole genome shotgun (WGS) entry which is preliminary data.</text>
</comment>
<organism evidence="1 2">
    <name type="scientific">Luteimonas cucumeris</name>
    <dbReference type="NCBI Taxonomy" id="985012"/>
    <lineage>
        <taxon>Bacteria</taxon>
        <taxon>Pseudomonadati</taxon>
        <taxon>Pseudomonadota</taxon>
        <taxon>Gammaproteobacteria</taxon>
        <taxon>Lysobacterales</taxon>
        <taxon>Lysobacteraceae</taxon>
        <taxon>Luteimonas</taxon>
    </lineage>
</organism>
<protein>
    <submittedName>
        <fullName evidence="1">Carbamoyl-phosphate synthase large subunit</fullName>
    </submittedName>
</protein>
<dbReference type="RefSeq" id="WP_144899544.1">
    <property type="nucleotide sequence ID" value="NZ_VLKN01000004.1"/>
</dbReference>
<accession>A0A562L5L1</accession>
<dbReference type="OrthoDB" id="9803907at2"/>
<dbReference type="EMBL" id="VLKN01000004">
    <property type="protein sequence ID" value="TWI02967.1"/>
    <property type="molecule type" value="Genomic_DNA"/>
</dbReference>
<dbReference type="Gene3D" id="3.30.470.20">
    <property type="entry name" value="ATP-grasp fold, B domain"/>
    <property type="match status" value="1"/>
</dbReference>
<dbReference type="AlphaFoldDB" id="A0A562L5L1"/>
<proteinExistence type="predicted"/>
<dbReference type="SUPFAM" id="SSF56059">
    <property type="entry name" value="Glutathione synthetase ATP-binding domain-like"/>
    <property type="match status" value="1"/>
</dbReference>
<dbReference type="SUPFAM" id="SSF51735">
    <property type="entry name" value="NAD(P)-binding Rossmann-fold domains"/>
    <property type="match status" value="1"/>
</dbReference>
<dbReference type="Proteomes" id="UP000315167">
    <property type="component" value="Unassembled WGS sequence"/>
</dbReference>
<dbReference type="Gene3D" id="3.40.50.20">
    <property type="match status" value="1"/>
</dbReference>
<gene>
    <name evidence="1" type="ORF">IP90_02069</name>
</gene>
<evidence type="ECO:0000313" key="1">
    <source>
        <dbReference type="EMBL" id="TWI02967.1"/>
    </source>
</evidence>
<reference evidence="1 2" key="1">
    <citation type="journal article" date="2015" name="Stand. Genomic Sci.">
        <title>Genomic Encyclopedia of Bacterial and Archaeal Type Strains, Phase III: the genomes of soil and plant-associated and newly described type strains.</title>
        <authorList>
            <person name="Whitman W.B."/>
            <person name="Woyke T."/>
            <person name="Klenk H.P."/>
            <person name="Zhou Y."/>
            <person name="Lilburn T.G."/>
            <person name="Beck B.J."/>
            <person name="De Vos P."/>
            <person name="Vandamme P."/>
            <person name="Eisen J.A."/>
            <person name="Garrity G."/>
            <person name="Hugenholtz P."/>
            <person name="Kyrpides N.C."/>
        </authorList>
    </citation>
    <scope>NUCLEOTIDE SEQUENCE [LARGE SCALE GENOMIC DNA]</scope>
    <source>
        <strain evidence="1 2">CGMCC 1.10821</strain>
    </source>
</reference>
<dbReference type="Pfam" id="PF15632">
    <property type="entry name" value="ATPgrasp_Ter"/>
    <property type="match status" value="1"/>
</dbReference>
<name>A0A562L5L1_9GAMM</name>
<evidence type="ECO:0000313" key="2">
    <source>
        <dbReference type="Proteomes" id="UP000315167"/>
    </source>
</evidence>
<dbReference type="InterPro" id="IPR036291">
    <property type="entry name" value="NAD(P)-bd_dom_sf"/>
</dbReference>